<feature type="transmembrane region" description="Helical" evidence="1">
    <location>
        <begin position="69"/>
        <end position="85"/>
    </location>
</feature>
<sequence length="159" mass="16858">MSSSKRKNLNPVQQQYQDFARAREPQRPIVANCIRAFIAGGIICTIGQGIQLFFMTYFNFDEKTAGDPTVAVIILISVILTNLGIYDHIAQWGGAGTAVPVTGFANTIASASLDHKSEGFVLGVGGNMFKIAGPVIVYGVFSAFVVAIASVLIQSLGGM</sequence>
<accession>A0A154BN62</accession>
<name>A0A154BN62_ANASB</name>
<dbReference type="InterPro" id="IPR005562">
    <property type="entry name" value="SpoVA"/>
</dbReference>
<organism evidence="2 3">
    <name type="scientific">Anaerosporomusa subterranea</name>
    <dbReference type="NCBI Taxonomy" id="1794912"/>
    <lineage>
        <taxon>Bacteria</taxon>
        <taxon>Bacillati</taxon>
        <taxon>Bacillota</taxon>
        <taxon>Negativicutes</taxon>
        <taxon>Acetonemataceae</taxon>
        <taxon>Anaerosporomusa</taxon>
    </lineage>
</organism>
<evidence type="ECO:0000313" key="3">
    <source>
        <dbReference type="Proteomes" id="UP000076268"/>
    </source>
</evidence>
<dbReference type="Pfam" id="PF03862">
    <property type="entry name" value="SpoVAC_SpoVAEB"/>
    <property type="match status" value="1"/>
</dbReference>
<feature type="transmembrane region" description="Helical" evidence="1">
    <location>
        <begin position="131"/>
        <end position="153"/>
    </location>
</feature>
<dbReference type="OrthoDB" id="9797988at2"/>
<proteinExistence type="predicted"/>
<feature type="transmembrane region" description="Helical" evidence="1">
    <location>
        <begin position="92"/>
        <end position="111"/>
    </location>
</feature>
<evidence type="ECO:0000256" key="1">
    <source>
        <dbReference type="SAM" id="Phobius"/>
    </source>
</evidence>
<protein>
    <submittedName>
        <fullName evidence="2">Stage V sporulation protein AC</fullName>
    </submittedName>
</protein>
<dbReference type="Proteomes" id="UP000076268">
    <property type="component" value="Unassembled WGS sequence"/>
</dbReference>
<keyword evidence="1" id="KW-0472">Membrane</keyword>
<dbReference type="InterPro" id="IPR014203">
    <property type="entry name" value="Spore_V_AC"/>
</dbReference>
<dbReference type="EMBL" id="LSGP01000025">
    <property type="protein sequence ID" value="KYZ75433.1"/>
    <property type="molecule type" value="Genomic_DNA"/>
</dbReference>
<feature type="transmembrane region" description="Helical" evidence="1">
    <location>
        <begin position="36"/>
        <end position="57"/>
    </location>
</feature>
<dbReference type="STRING" id="1794912.AXX12_14280"/>
<dbReference type="PANTHER" id="PTHR38450">
    <property type="entry name" value="STAGE V SPORULATION PROTEIN AC-RELATED"/>
    <property type="match status" value="1"/>
</dbReference>
<keyword evidence="1" id="KW-0812">Transmembrane</keyword>
<gene>
    <name evidence="2" type="ORF">AXX12_14280</name>
</gene>
<dbReference type="NCBIfam" id="TIGR02838">
    <property type="entry name" value="spore_V_AC"/>
    <property type="match status" value="1"/>
</dbReference>
<keyword evidence="1" id="KW-1133">Transmembrane helix</keyword>
<comment type="caution">
    <text evidence="2">The sequence shown here is derived from an EMBL/GenBank/DDBJ whole genome shotgun (WGS) entry which is preliminary data.</text>
</comment>
<keyword evidence="3" id="KW-1185">Reference proteome</keyword>
<reference evidence="2 3" key="1">
    <citation type="submission" date="2016-02" db="EMBL/GenBank/DDBJ databases">
        <title>Anaerosporomusa subterraneum gen. nov., sp. nov., a spore-forming obligate anaerobe isolated from saprolite.</title>
        <authorList>
            <person name="Choi J.K."/>
            <person name="Shah M."/>
            <person name="Yee N."/>
        </authorList>
    </citation>
    <scope>NUCLEOTIDE SEQUENCE [LARGE SCALE GENOMIC DNA]</scope>
    <source>
        <strain evidence="2 3">RU4</strain>
    </source>
</reference>
<dbReference type="PANTHER" id="PTHR38450:SF1">
    <property type="entry name" value="STAGE V SPORULATION PROTEIN AC"/>
    <property type="match status" value="1"/>
</dbReference>
<dbReference type="AlphaFoldDB" id="A0A154BN62"/>
<evidence type="ECO:0000313" key="2">
    <source>
        <dbReference type="EMBL" id="KYZ75433.1"/>
    </source>
</evidence>